<proteinExistence type="predicted"/>
<dbReference type="PANTHER" id="PTHR47163">
    <property type="entry name" value="DDE_TNP_IS1595 DOMAIN-CONTAINING PROTEIN"/>
    <property type="match status" value="1"/>
</dbReference>
<name>A0A4P9YH75_ROZAC</name>
<dbReference type="InterPro" id="IPR024445">
    <property type="entry name" value="Tnp_ISXO2-like"/>
</dbReference>
<dbReference type="Pfam" id="PF12762">
    <property type="entry name" value="DDE_Tnp_IS1595"/>
    <property type="match status" value="1"/>
</dbReference>
<protein>
    <recommendedName>
        <fullName evidence="1">ISXO2-like transposase domain-containing protein</fullName>
    </recommendedName>
</protein>
<reference evidence="3" key="1">
    <citation type="journal article" date="2018" name="Nat. Microbiol.">
        <title>Leveraging single-cell genomics to expand the fungal tree of life.</title>
        <authorList>
            <person name="Ahrendt S.R."/>
            <person name="Quandt C.A."/>
            <person name="Ciobanu D."/>
            <person name="Clum A."/>
            <person name="Salamov A."/>
            <person name="Andreopoulos B."/>
            <person name="Cheng J.F."/>
            <person name="Woyke T."/>
            <person name="Pelin A."/>
            <person name="Henrissat B."/>
            <person name="Reynolds N.K."/>
            <person name="Benny G.L."/>
            <person name="Smith M.E."/>
            <person name="James T.Y."/>
            <person name="Grigoriev I.V."/>
        </authorList>
    </citation>
    <scope>NUCLEOTIDE SEQUENCE [LARGE SCALE GENOMIC DNA]</scope>
    <source>
        <strain evidence="3">CSF55</strain>
    </source>
</reference>
<dbReference type="EMBL" id="ML005483">
    <property type="protein sequence ID" value="RKP18362.1"/>
    <property type="molecule type" value="Genomic_DNA"/>
</dbReference>
<organism evidence="2 3">
    <name type="scientific">Rozella allomycis (strain CSF55)</name>
    <dbReference type="NCBI Taxonomy" id="988480"/>
    <lineage>
        <taxon>Eukaryota</taxon>
        <taxon>Fungi</taxon>
        <taxon>Fungi incertae sedis</taxon>
        <taxon>Cryptomycota</taxon>
        <taxon>Cryptomycota incertae sedis</taxon>
        <taxon>Rozella</taxon>
    </lineage>
</organism>
<feature type="domain" description="ISXO2-like transposase" evidence="1">
    <location>
        <begin position="8"/>
        <end position="77"/>
    </location>
</feature>
<gene>
    <name evidence="2" type="ORF">ROZALSC1DRAFT_29948</name>
</gene>
<dbReference type="InterPro" id="IPR053164">
    <property type="entry name" value="IS1016-like_transposase"/>
</dbReference>
<dbReference type="AlphaFoldDB" id="A0A4P9YH75"/>
<sequence>IVEIDEALIAKQRNAQGNETNTFYSIVPDRTAATLTNLIQQRIRRGTKIISDEWAGYHGIRALDMDYEHQTVNHSQNFVSPLDPNELTQEYIWKSIYMSSCTGRSL</sequence>
<evidence type="ECO:0000313" key="2">
    <source>
        <dbReference type="EMBL" id="RKP18362.1"/>
    </source>
</evidence>
<evidence type="ECO:0000313" key="3">
    <source>
        <dbReference type="Proteomes" id="UP000281549"/>
    </source>
</evidence>
<dbReference type="Proteomes" id="UP000281549">
    <property type="component" value="Unassembled WGS sequence"/>
</dbReference>
<evidence type="ECO:0000259" key="1">
    <source>
        <dbReference type="Pfam" id="PF12762"/>
    </source>
</evidence>
<accession>A0A4P9YH75</accession>
<dbReference type="PANTHER" id="PTHR47163:SF2">
    <property type="entry name" value="SI:DKEY-17M8.2"/>
    <property type="match status" value="1"/>
</dbReference>
<feature type="non-terminal residue" evidence="2">
    <location>
        <position position="1"/>
    </location>
</feature>